<name>A0AAV7SIC6_PLEWA</name>
<dbReference type="Proteomes" id="UP001066276">
    <property type="component" value="Chromosome 4_2"/>
</dbReference>
<proteinExistence type="predicted"/>
<gene>
    <name evidence="1" type="ORF">NDU88_004290</name>
</gene>
<comment type="caution">
    <text evidence="1">The sequence shown here is derived from an EMBL/GenBank/DDBJ whole genome shotgun (WGS) entry which is preliminary data.</text>
</comment>
<keyword evidence="2" id="KW-1185">Reference proteome</keyword>
<evidence type="ECO:0000313" key="1">
    <source>
        <dbReference type="EMBL" id="KAJ1163838.1"/>
    </source>
</evidence>
<protein>
    <submittedName>
        <fullName evidence="1">Uncharacterized protein</fullName>
    </submittedName>
</protein>
<organism evidence="1 2">
    <name type="scientific">Pleurodeles waltl</name>
    <name type="common">Iberian ribbed newt</name>
    <dbReference type="NCBI Taxonomy" id="8319"/>
    <lineage>
        <taxon>Eukaryota</taxon>
        <taxon>Metazoa</taxon>
        <taxon>Chordata</taxon>
        <taxon>Craniata</taxon>
        <taxon>Vertebrata</taxon>
        <taxon>Euteleostomi</taxon>
        <taxon>Amphibia</taxon>
        <taxon>Batrachia</taxon>
        <taxon>Caudata</taxon>
        <taxon>Salamandroidea</taxon>
        <taxon>Salamandridae</taxon>
        <taxon>Pleurodelinae</taxon>
        <taxon>Pleurodeles</taxon>
    </lineage>
</organism>
<evidence type="ECO:0000313" key="2">
    <source>
        <dbReference type="Proteomes" id="UP001066276"/>
    </source>
</evidence>
<dbReference type="EMBL" id="JANPWB010000008">
    <property type="protein sequence ID" value="KAJ1163838.1"/>
    <property type="molecule type" value="Genomic_DNA"/>
</dbReference>
<reference evidence="1" key="1">
    <citation type="journal article" date="2022" name="bioRxiv">
        <title>Sequencing and chromosome-scale assembly of the giantPleurodeles waltlgenome.</title>
        <authorList>
            <person name="Brown T."/>
            <person name="Elewa A."/>
            <person name="Iarovenko S."/>
            <person name="Subramanian E."/>
            <person name="Araus A.J."/>
            <person name="Petzold A."/>
            <person name="Susuki M."/>
            <person name="Suzuki K.-i.T."/>
            <person name="Hayashi T."/>
            <person name="Toyoda A."/>
            <person name="Oliveira C."/>
            <person name="Osipova E."/>
            <person name="Leigh N.D."/>
            <person name="Simon A."/>
            <person name="Yun M.H."/>
        </authorList>
    </citation>
    <scope>NUCLEOTIDE SEQUENCE</scope>
    <source>
        <strain evidence="1">20211129_DDA</strain>
        <tissue evidence="1">Liver</tissue>
    </source>
</reference>
<accession>A0AAV7SIC6</accession>
<sequence length="189" mass="21152">MTDTHIPAGDIPDAISIVNLSSITLNPDQTNILKKGLGFVPTTLPDFTQLHVSRFRFIRKCKLYKYFYDINTPVRATTALYHTPSTMTIKDVKDIQTLLSIEHKEGPMPSLAEILTDVNIDPNTRTGSGLKTTSKFTPIIPRDYAIDSFCNKVTSNLYRMEEQYVLGYKAIPVRNITLAEKQAVLSLGS</sequence>
<dbReference type="AlphaFoldDB" id="A0AAV7SIC6"/>